<protein>
    <submittedName>
        <fullName evidence="2">Uncharacterized protein</fullName>
    </submittedName>
</protein>
<feature type="transmembrane region" description="Helical" evidence="1">
    <location>
        <begin position="92"/>
        <end position="111"/>
    </location>
</feature>
<feature type="transmembrane region" description="Helical" evidence="1">
    <location>
        <begin position="123"/>
        <end position="145"/>
    </location>
</feature>
<sequence>MEAAMDPSPRPAQPTRGDAVTALALGVGTGALLTTAMAFVMSVPTSGSLAIFVAVVALIVSAPVWLIGLLLLGGPVGWWLHRRGLGSPPAGATAGAVLTGLATATILLTFGNHLLADIVGSPWGFSTGLVVIGAVVGLQTIAYAYRARA</sequence>
<evidence type="ECO:0000313" key="2">
    <source>
        <dbReference type="EMBL" id="AYV44891.1"/>
    </source>
</evidence>
<reference evidence="2 3" key="1">
    <citation type="submission" date="2018-01" db="EMBL/GenBank/DDBJ databases">
        <title>Complete genome sequence of Caulobacter flavus RHGG3.</title>
        <authorList>
            <person name="Yang E."/>
        </authorList>
    </citation>
    <scope>NUCLEOTIDE SEQUENCE [LARGE SCALE GENOMIC DNA]</scope>
    <source>
        <strain evidence="2 3">RHGG3</strain>
    </source>
</reference>
<feature type="transmembrane region" description="Helical" evidence="1">
    <location>
        <begin position="49"/>
        <end position="80"/>
    </location>
</feature>
<accession>A0ABN5QGC2</accession>
<evidence type="ECO:0000313" key="3">
    <source>
        <dbReference type="Proteomes" id="UP000281192"/>
    </source>
</evidence>
<keyword evidence="1" id="KW-0812">Transmembrane</keyword>
<gene>
    <name evidence="2" type="ORF">C1707_00665</name>
</gene>
<evidence type="ECO:0000256" key="1">
    <source>
        <dbReference type="SAM" id="Phobius"/>
    </source>
</evidence>
<proteinExistence type="predicted"/>
<keyword evidence="1" id="KW-1133">Transmembrane helix</keyword>
<feature type="transmembrane region" description="Helical" evidence="1">
    <location>
        <begin position="20"/>
        <end position="43"/>
    </location>
</feature>
<dbReference type="EMBL" id="CP026100">
    <property type="protein sequence ID" value="AYV44891.1"/>
    <property type="molecule type" value="Genomic_DNA"/>
</dbReference>
<keyword evidence="3" id="KW-1185">Reference proteome</keyword>
<name>A0ABN5QGC2_9CAUL</name>
<organism evidence="2 3">
    <name type="scientific">Caulobacter flavus</name>
    <dbReference type="NCBI Taxonomy" id="1679497"/>
    <lineage>
        <taxon>Bacteria</taxon>
        <taxon>Pseudomonadati</taxon>
        <taxon>Pseudomonadota</taxon>
        <taxon>Alphaproteobacteria</taxon>
        <taxon>Caulobacterales</taxon>
        <taxon>Caulobacteraceae</taxon>
        <taxon>Caulobacter</taxon>
    </lineage>
</organism>
<dbReference type="Proteomes" id="UP000281192">
    <property type="component" value="Chromosome"/>
</dbReference>
<keyword evidence="1" id="KW-0472">Membrane</keyword>